<proteinExistence type="predicted"/>
<dbReference type="Proteomes" id="UP001173801">
    <property type="component" value="Unassembled WGS sequence"/>
</dbReference>
<dbReference type="Pfam" id="PF01633">
    <property type="entry name" value="Choline_kinase"/>
    <property type="match status" value="1"/>
</dbReference>
<dbReference type="InterPro" id="IPR011009">
    <property type="entry name" value="Kinase-like_dom_sf"/>
</dbReference>
<name>A0ABT7HR25_9BACT</name>
<gene>
    <name evidence="1" type="ORF">NYG85_07915</name>
</gene>
<dbReference type="Gene3D" id="3.30.200.20">
    <property type="entry name" value="Phosphorylase Kinase, domain 1"/>
    <property type="match status" value="1"/>
</dbReference>
<organism evidence="1 2">
    <name type="scientific">Campylobacter gastrosuis</name>
    <dbReference type="NCBI Taxonomy" id="2974576"/>
    <lineage>
        <taxon>Bacteria</taxon>
        <taxon>Pseudomonadati</taxon>
        <taxon>Campylobacterota</taxon>
        <taxon>Epsilonproteobacteria</taxon>
        <taxon>Campylobacterales</taxon>
        <taxon>Campylobacteraceae</taxon>
        <taxon>Campylobacter</taxon>
    </lineage>
</organism>
<dbReference type="InterPro" id="IPR052077">
    <property type="entry name" value="CcrZ_PhaseVar_Mediator"/>
</dbReference>
<accession>A0ABT7HR25</accession>
<dbReference type="SUPFAM" id="SSF56112">
    <property type="entry name" value="Protein kinase-like (PK-like)"/>
    <property type="match status" value="1"/>
</dbReference>
<keyword evidence="2" id="KW-1185">Reference proteome</keyword>
<reference evidence="1" key="2">
    <citation type="journal article" date="2023" name="Microorganisms">
        <title>Isolation and Genomic Characteristics of Cat-Borne Campylobacter felis sp. nov. and Sheep-Borne Campylobacter ovis sp. nov.</title>
        <authorList>
            <person name="Wang H."/>
            <person name="Li Y."/>
            <person name="Gu Y."/>
            <person name="Zhou G."/>
            <person name="Chen X."/>
            <person name="Zhang X."/>
            <person name="Shao Z."/>
            <person name="Zhang J."/>
            <person name="Zhang M."/>
        </authorList>
    </citation>
    <scope>NUCLEOTIDE SEQUENCE</scope>
    <source>
        <strain evidence="1">PS10</strain>
    </source>
</reference>
<comment type="caution">
    <text evidence="1">The sequence shown here is derived from an EMBL/GenBank/DDBJ whole genome shotgun (WGS) entry which is preliminary data.</text>
</comment>
<dbReference type="EMBL" id="JANURM010000010">
    <property type="protein sequence ID" value="MDL0089289.1"/>
    <property type="molecule type" value="Genomic_DNA"/>
</dbReference>
<sequence length="288" mass="32950">MFDFKEISEIFFNSLGKNADEINALGGMTNSNFLITSNGEKFVLRVPGNRSNQIIKRDDEKLNQTIASNFGFNVKTAFFDEVSGIKITEFLSNAITLKPATLRQNSEKIAEILRRIHSSKMEFRNDFNPFLQMKIYLNLVSNETALKFNGFLTALEIFNDLEQKLAKINQKFYAKNAILLPTHGDLVPENILMCDERIFIIDWEYSGLNDPAWDVASLFVESEFSDDEEERFLGLYGADLGLKSKIETYKSVQDILWTAWSLVKISNGDESYINYAKKRLESALERAL</sequence>
<dbReference type="PANTHER" id="PTHR40086:SF1">
    <property type="entry name" value="CELL CYCLE REGULATOR CCRZ"/>
    <property type="match status" value="1"/>
</dbReference>
<protein>
    <submittedName>
        <fullName evidence="1">Phosphotransferase family protein</fullName>
    </submittedName>
</protein>
<dbReference type="RefSeq" id="WP_284937949.1">
    <property type="nucleotide sequence ID" value="NZ_JANURM010000010.1"/>
</dbReference>
<dbReference type="Gene3D" id="3.90.1200.10">
    <property type="match status" value="1"/>
</dbReference>
<evidence type="ECO:0000313" key="1">
    <source>
        <dbReference type="EMBL" id="MDL0089289.1"/>
    </source>
</evidence>
<dbReference type="CDD" id="cd05151">
    <property type="entry name" value="ChoK-like"/>
    <property type="match status" value="1"/>
</dbReference>
<reference evidence="1" key="1">
    <citation type="submission" date="2022-08" db="EMBL/GenBank/DDBJ databases">
        <authorList>
            <person name="Wang H."/>
        </authorList>
    </citation>
    <scope>NUCLEOTIDE SEQUENCE</scope>
    <source>
        <strain evidence="1">PS10</strain>
    </source>
</reference>
<dbReference type="PANTHER" id="PTHR40086">
    <property type="entry name" value="PHOSPHOTRANSFERASE YTMP-RELATED"/>
    <property type="match status" value="1"/>
</dbReference>
<evidence type="ECO:0000313" key="2">
    <source>
        <dbReference type="Proteomes" id="UP001173801"/>
    </source>
</evidence>